<sequence>MNTNMKVTTSLFLAISLLFIAVFGLTALDHSMSHQQSDCVVSIMTSAPCPTNLMSIVRHHLSAIQSFFNVTISTFIFSVILLIAVSMLALTYLFKFLFLRSQFITQRSRDYRFRFNLGKHKLISWLSLFELSPSI</sequence>
<comment type="caution">
    <text evidence="2">The sequence shown here is derived from an EMBL/GenBank/DDBJ whole genome shotgun (WGS) entry which is preliminary data.</text>
</comment>
<dbReference type="AlphaFoldDB" id="A0A1G2UMV9"/>
<reference evidence="2 3" key="1">
    <citation type="journal article" date="2016" name="Nat. Commun.">
        <title>Thousands of microbial genomes shed light on interconnected biogeochemical processes in an aquifer system.</title>
        <authorList>
            <person name="Anantharaman K."/>
            <person name="Brown C.T."/>
            <person name="Hug L.A."/>
            <person name="Sharon I."/>
            <person name="Castelle C.J."/>
            <person name="Probst A.J."/>
            <person name="Thomas B.C."/>
            <person name="Singh A."/>
            <person name="Wilkins M.J."/>
            <person name="Karaoz U."/>
            <person name="Brodie E.L."/>
            <person name="Williams K.H."/>
            <person name="Hubbard S.S."/>
            <person name="Banfield J.F."/>
        </authorList>
    </citation>
    <scope>NUCLEOTIDE SEQUENCE [LARGE SCALE GENOMIC DNA]</scope>
</reference>
<dbReference type="EMBL" id="MHWP01000009">
    <property type="protein sequence ID" value="OHB10738.1"/>
    <property type="molecule type" value="Genomic_DNA"/>
</dbReference>
<protein>
    <submittedName>
        <fullName evidence="2">Uncharacterized protein</fullName>
    </submittedName>
</protein>
<evidence type="ECO:0000313" key="3">
    <source>
        <dbReference type="Proteomes" id="UP000177202"/>
    </source>
</evidence>
<dbReference type="STRING" id="1802772.A3H60_01270"/>
<name>A0A1G2UMV9_9BACT</name>
<proteinExistence type="predicted"/>
<evidence type="ECO:0000256" key="1">
    <source>
        <dbReference type="SAM" id="Phobius"/>
    </source>
</evidence>
<dbReference type="Proteomes" id="UP000177202">
    <property type="component" value="Unassembled WGS sequence"/>
</dbReference>
<organism evidence="2 3">
    <name type="scientific">Candidatus Zambryskibacteria bacterium RIFCSPLOWO2_02_FULL_44_12b</name>
    <dbReference type="NCBI Taxonomy" id="1802772"/>
    <lineage>
        <taxon>Bacteria</taxon>
        <taxon>Candidatus Zambryskiibacteriota</taxon>
    </lineage>
</organism>
<accession>A0A1G2UMV9</accession>
<evidence type="ECO:0000313" key="2">
    <source>
        <dbReference type="EMBL" id="OHB10738.1"/>
    </source>
</evidence>
<feature type="transmembrane region" description="Helical" evidence="1">
    <location>
        <begin position="70"/>
        <end position="94"/>
    </location>
</feature>
<keyword evidence="1" id="KW-0812">Transmembrane</keyword>
<keyword evidence="1" id="KW-1133">Transmembrane helix</keyword>
<gene>
    <name evidence="2" type="ORF">A3H60_01270</name>
</gene>
<keyword evidence="1" id="KW-0472">Membrane</keyword>